<protein>
    <submittedName>
        <fullName evidence="2">Uncharacterized protein</fullName>
    </submittedName>
</protein>
<sequence>MQFQIGRFFRTHRGETSAGSSSGSGPGTRPGSRSSAASDAGRLSALRSRNTGLGSPRAMPPRQAAPSGADAHRQEDIKAAIAHMRGRDEPQHVVRSRNTGSGNPSAMPPRQAAPSDADAHRQEDIQAAIAHMHGRDEPQHVGSPRQQAVPGHAPAAGTQMQPSGVVPDTTTEPRTPPAPDVVPTSSPQESHGMEDDFDIDSMDDDNIEAIIDSLRVPGGESTPISGETSAAITSRRSDTFALGRNAPQGGDSFARDREALPPFQPTLTTIPEEPAEGASPMHPSIRDAFQAGDAENAKDRREDQRDVLLGAGLSNQEIAIARHLASGREHPAIEESGASINAYRKDRLPPLREPAFHARRPQQTDAAETRPQGNPAQETSQPAPYQHYVMRQRLSEENPEEVARMAGLDQLRISDGEPDPVHDLASVREHPANGETDASMLKYDRQGLPPLRDAPLSAAQPRQLGAEASAQPGGAETTLPAPSGQPAPAASSSNDDFQEARDFLSIPSATSEGSAQQETTPRLAPRGAPTRPRRCRASNPCCTGGSPSRTMKRPQPQLRPWPRPRPTTWPGSATRRGSGPPSRSRLSRPRVTRMPNAPGERATCRGSWTR</sequence>
<feature type="compositionally biased region" description="Low complexity" evidence="1">
    <location>
        <begin position="480"/>
        <end position="493"/>
    </location>
</feature>
<organism evidence="2 3">
    <name type="scientific">Paracidovorax anthurii</name>
    <dbReference type="NCBI Taxonomy" id="78229"/>
    <lineage>
        <taxon>Bacteria</taxon>
        <taxon>Pseudomonadati</taxon>
        <taxon>Pseudomonadota</taxon>
        <taxon>Betaproteobacteria</taxon>
        <taxon>Burkholderiales</taxon>
        <taxon>Comamonadaceae</taxon>
        <taxon>Paracidovorax</taxon>
    </lineage>
</organism>
<dbReference type="Proteomes" id="UP000248856">
    <property type="component" value="Unassembled WGS sequence"/>
</dbReference>
<dbReference type="OrthoDB" id="10016213at2"/>
<dbReference type="RefSeq" id="WP_111877790.1">
    <property type="nucleotide sequence ID" value="NZ_CBCSGC010000218.1"/>
</dbReference>
<gene>
    <name evidence="2" type="ORF">AX018_102519</name>
</gene>
<feature type="region of interest" description="Disordered" evidence="1">
    <location>
        <begin position="326"/>
        <end position="610"/>
    </location>
</feature>
<feature type="compositionally biased region" description="Polar residues" evidence="1">
    <location>
        <begin position="222"/>
        <end position="234"/>
    </location>
</feature>
<evidence type="ECO:0000313" key="2">
    <source>
        <dbReference type="EMBL" id="RAR79697.1"/>
    </source>
</evidence>
<dbReference type="AlphaFoldDB" id="A0A328ZA99"/>
<comment type="caution">
    <text evidence="2">The sequence shown here is derived from an EMBL/GenBank/DDBJ whole genome shotgun (WGS) entry which is preliminary data.</text>
</comment>
<feature type="compositionally biased region" description="Polar residues" evidence="1">
    <location>
        <begin position="507"/>
        <end position="520"/>
    </location>
</feature>
<feature type="compositionally biased region" description="Pro residues" evidence="1">
    <location>
        <begin position="557"/>
        <end position="567"/>
    </location>
</feature>
<proteinExistence type="predicted"/>
<evidence type="ECO:0000313" key="3">
    <source>
        <dbReference type="Proteomes" id="UP000248856"/>
    </source>
</evidence>
<feature type="compositionally biased region" description="Basic and acidic residues" evidence="1">
    <location>
        <begin position="295"/>
        <end position="306"/>
    </location>
</feature>
<feature type="region of interest" description="Disordered" evidence="1">
    <location>
        <begin position="214"/>
        <end position="314"/>
    </location>
</feature>
<feature type="compositionally biased region" description="Low complexity" evidence="1">
    <location>
        <begin position="568"/>
        <end position="584"/>
    </location>
</feature>
<reference evidence="2 3" key="1">
    <citation type="submission" date="2018-06" db="EMBL/GenBank/DDBJ databases">
        <title>Genomic Encyclopedia of Archaeal and Bacterial Type Strains, Phase II (KMG-II): from individual species to whole genera.</title>
        <authorList>
            <person name="Goeker M."/>
        </authorList>
    </citation>
    <scope>NUCLEOTIDE SEQUENCE [LARGE SCALE GENOMIC DNA]</scope>
    <source>
        <strain evidence="2 3">CFPB 3232</strain>
    </source>
</reference>
<feature type="compositionally biased region" description="Basic and acidic residues" evidence="1">
    <location>
        <begin position="343"/>
        <end position="356"/>
    </location>
</feature>
<feature type="compositionally biased region" description="Low complexity" evidence="1">
    <location>
        <begin position="29"/>
        <end position="49"/>
    </location>
</feature>
<feature type="compositionally biased region" description="Basic and acidic residues" evidence="1">
    <location>
        <begin position="412"/>
        <end position="432"/>
    </location>
</feature>
<feature type="compositionally biased region" description="Polar residues" evidence="1">
    <location>
        <begin position="158"/>
        <end position="173"/>
    </location>
</feature>
<feature type="region of interest" description="Disordered" evidence="1">
    <location>
        <begin position="1"/>
        <end position="201"/>
    </location>
</feature>
<dbReference type="EMBL" id="QLTA01000025">
    <property type="protein sequence ID" value="RAR79697.1"/>
    <property type="molecule type" value="Genomic_DNA"/>
</dbReference>
<name>A0A328ZA99_9BURK</name>
<feature type="compositionally biased region" description="Polar residues" evidence="1">
    <location>
        <begin position="361"/>
        <end position="383"/>
    </location>
</feature>
<keyword evidence="3" id="KW-1185">Reference proteome</keyword>
<evidence type="ECO:0000256" key="1">
    <source>
        <dbReference type="SAM" id="MobiDB-lite"/>
    </source>
</evidence>
<accession>A0A328ZA99</accession>